<dbReference type="EMBL" id="CATNWA010009901">
    <property type="protein sequence ID" value="CAI9558923.1"/>
    <property type="molecule type" value="Genomic_DNA"/>
</dbReference>
<organism evidence="1 2">
    <name type="scientific">Staurois parvus</name>
    <dbReference type="NCBI Taxonomy" id="386267"/>
    <lineage>
        <taxon>Eukaryota</taxon>
        <taxon>Metazoa</taxon>
        <taxon>Chordata</taxon>
        <taxon>Craniata</taxon>
        <taxon>Vertebrata</taxon>
        <taxon>Euteleostomi</taxon>
        <taxon>Amphibia</taxon>
        <taxon>Batrachia</taxon>
        <taxon>Anura</taxon>
        <taxon>Neobatrachia</taxon>
        <taxon>Ranoidea</taxon>
        <taxon>Ranidae</taxon>
        <taxon>Staurois</taxon>
    </lineage>
</organism>
<accession>A0ABN9CFP2</accession>
<sequence>KGWRTLDRGQWRIGREGWKTLNGGQWKDWLTEVEDTERRSVEGLAEGWRTLDKGPWRDWQRGVEETEWSQVGERLDT</sequence>
<dbReference type="Proteomes" id="UP001162483">
    <property type="component" value="Unassembled WGS sequence"/>
</dbReference>
<evidence type="ECO:0000313" key="1">
    <source>
        <dbReference type="EMBL" id="CAI9558923.1"/>
    </source>
</evidence>
<keyword evidence="2" id="KW-1185">Reference proteome</keyword>
<gene>
    <name evidence="1" type="ORF">SPARVUS_LOCUS4995967</name>
</gene>
<reference evidence="1" key="1">
    <citation type="submission" date="2023-05" db="EMBL/GenBank/DDBJ databases">
        <authorList>
            <person name="Stuckert A."/>
        </authorList>
    </citation>
    <scope>NUCLEOTIDE SEQUENCE</scope>
</reference>
<evidence type="ECO:0000313" key="2">
    <source>
        <dbReference type="Proteomes" id="UP001162483"/>
    </source>
</evidence>
<protein>
    <submittedName>
        <fullName evidence="1">Uncharacterized protein</fullName>
    </submittedName>
</protein>
<name>A0ABN9CFP2_9NEOB</name>
<comment type="caution">
    <text evidence="1">The sequence shown here is derived from an EMBL/GenBank/DDBJ whole genome shotgun (WGS) entry which is preliminary data.</text>
</comment>
<proteinExistence type="predicted"/>
<feature type="non-terminal residue" evidence="1">
    <location>
        <position position="1"/>
    </location>
</feature>